<dbReference type="Proteomes" id="UP001072034">
    <property type="component" value="Unassembled WGS sequence"/>
</dbReference>
<keyword evidence="3" id="KW-0804">Transcription</keyword>
<dbReference type="PROSITE" id="PS50977">
    <property type="entry name" value="HTH_TETR_2"/>
    <property type="match status" value="1"/>
</dbReference>
<evidence type="ECO:0000256" key="2">
    <source>
        <dbReference type="ARBA" id="ARBA00023125"/>
    </source>
</evidence>
<comment type="caution">
    <text evidence="6">The sequence shown here is derived from an EMBL/GenBank/DDBJ whole genome shotgun (WGS) entry which is preliminary data.</text>
</comment>
<organism evidence="6 7">
    <name type="scientific">Actinomyces israelii</name>
    <dbReference type="NCBI Taxonomy" id="1659"/>
    <lineage>
        <taxon>Bacteria</taxon>
        <taxon>Bacillati</taxon>
        <taxon>Actinomycetota</taxon>
        <taxon>Actinomycetes</taxon>
        <taxon>Actinomycetales</taxon>
        <taxon>Actinomycetaceae</taxon>
        <taxon>Actinomyces</taxon>
    </lineage>
</organism>
<dbReference type="PANTHER" id="PTHR30055">
    <property type="entry name" value="HTH-TYPE TRANSCRIPTIONAL REGULATOR RUTR"/>
    <property type="match status" value="1"/>
</dbReference>
<keyword evidence="2 4" id="KW-0238">DNA-binding</keyword>
<dbReference type="SUPFAM" id="SSF46689">
    <property type="entry name" value="Homeodomain-like"/>
    <property type="match status" value="1"/>
</dbReference>
<feature type="domain" description="HTH tetR-type" evidence="5">
    <location>
        <begin position="16"/>
        <end position="76"/>
    </location>
</feature>
<evidence type="ECO:0000259" key="5">
    <source>
        <dbReference type="PROSITE" id="PS50977"/>
    </source>
</evidence>
<dbReference type="Gene3D" id="1.10.357.10">
    <property type="entry name" value="Tetracycline Repressor, domain 2"/>
    <property type="match status" value="1"/>
</dbReference>
<dbReference type="InterPro" id="IPR050109">
    <property type="entry name" value="HTH-type_TetR-like_transc_reg"/>
</dbReference>
<feature type="DNA-binding region" description="H-T-H motif" evidence="4">
    <location>
        <begin position="39"/>
        <end position="58"/>
    </location>
</feature>
<proteinExistence type="predicted"/>
<name>A0ABT4I8Y9_9ACTO</name>
<evidence type="ECO:0000256" key="3">
    <source>
        <dbReference type="ARBA" id="ARBA00023163"/>
    </source>
</evidence>
<dbReference type="InterPro" id="IPR023772">
    <property type="entry name" value="DNA-bd_HTH_TetR-type_CS"/>
</dbReference>
<dbReference type="EMBL" id="JAPTMY010000012">
    <property type="protein sequence ID" value="MCZ0857824.1"/>
    <property type="molecule type" value="Genomic_DNA"/>
</dbReference>
<dbReference type="PROSITE" id="PS01081">
    <property type="entry name" value="HTH_TETR_1"/>
    <property type="match status" value="1"/>
</dbReference>
<evidence type="ECO:0000256" key="4">
    <source>
        <dbReference type="PROSITE-ProRule" id="PRU00335"/>
    </source>
</evidence>
<dbReference type="PANTHER" id="PTHR30055:SF234">
    <property type="entry name" value="HTH-TYPE TRANSCRIPTIONAL REGULATOR BETI"/>
    <property type="match status" value="1"/>
</dbReference>
<sequence>MPTRSDRRPRVRMDPDERRRLILDAARRAFAAQSYEDVSLSAIAREARASEALVHKYFSTKGRLYGQVLALDAADLAERTRLAADALDDSSTARDHVRTSIGVYLDFIAERAPGWAAYQMLAGHEPSEAAEVRRRAREVSIDALRDLLGGADDARTTFALWGYLGFLEMICLEWVSRGCPASDRPAVTDAALGCLEGALGATGLGR</sequence>
<evidence type="ECO:0000313" key="6">
    <source>
        <dbReference type="EMBL" id="MCZ0857824.1"/>
    </source>
</evidence>
<protein>
    <submittedName>
        <fullName evidence="6">Helix-turn-helix domain containing protein</fullName>
    </submittedName>
</protein>
<dbReference type="InterPro" id="IPR001647">
    <property type="entry name" value="HTH_TetR"/>
</dbReference>
<reference evidence="6" key="1">
    <citation type="submission" date="2022-10" db="EMBL/GenBank/DDBJ databases">
        <title>Genome sequence of Actinomyces israelii ATCC 10048.</title>
        <authorList>
            <person name="Watt R.M."/>
            <person name="Tong W.M."/>
        </authorList>
    </citation>
    <scope>NUCLEOTIDE SEQUENCE</scope>
    <source>
        <strain evidence="6">ATCC 10048</strain>
    </source>
</reference>
<accession>A0ABT4I8Y9</accession>
<dbReference type="RefSeq" id="WP_268917341.1">
    <property type="nucleotide sequence ID" value="NZ_CP124548.1"/>
</dbReference>
<keyword evidence="1" id="KW-0805">Transcription regulation</keyword>
<evidence type="ECO:0000256" key="1">
    <source>
        <dbReference type="ARBA" id="ARBA00023015"/>
    </source>
</evidence>
<keyword evidence="7" id="KW-1185">Reference proteome</keyword>
<evidence type="ECO:0000313" key="7">
    <source>
        <dbReference type="Proteomes" id="UP001072034"/>
    </source>
</evidence>
<gene>
    <name evidence="6" type="ORF">OHJ16_07175</name>
</gene>
<dbReference type="Pfam" id="PF00440">
    <property type="entry name" value="TetR_N"/>
    <property type="match status" value="1"/>
</dbReference>
<dbReference type="InterPro" id="IPR009057">
    <property type="entry name" value="Homeodomain-like_sf"/>
</dbReference>